<sequence length="345" mass="38448">MQKGSTLPELCAKLDRGGGVCCGDVFVVFTTFMIPAAWSNDVEFRDRFSRAQIAASSLASVLPFFLCMQDLKREGLASLPYGISKVRKSLSQEPWFFLNASAKEPHHIGIAGTGSATETLLAVLARPWCVLELCCSRLDVVEALAAFADIALEFDSKIYMAARLLLCHEKDTRTHKSRRSSWISSWVSQQETAVRRRETLSNIRSLCTALFIVSENSYNGFWLRVICVCALWLAMPISLAGQCLETVDQNHLLPGFGMPWDLFPQDLQGDKVRGAHFQANDKQTSRATRAGFSSGVTQVTPDGLAVRVPERHRGLSPFRANDLGHGHLFIPMYKKIMNLLMIWMT</sequence>
<accession>A0A5M8PXC7</accession>
<name>A0A5M8PXC7_9LECA</name>
<dbReference type="Proteomes" id="UP000324767">
    <property type="component" value="Unassembled WGS sequence"/>
</dbReference>
<dbReference type="AlphaFoldDB" id="A0A5M8PXC7"/>
<reference evidence="1 2" key="1">
    <citation type="submission" date="2019-09" db="EMBL/GenBank/DDBJ databases">
        <title>The hologenome of the rock-dwelling lichen Lasallia pustulata.</title>
        <authorList>
            <person name="Greshake Tzovaras B."/>
            <person name="Segers F."/>
            <person name="Bicker A."/>
            <person name="Dal Grande F."/>
            <person name="Otte J."/>
            <person name="Hankeln T."/>
            <person name="Schmitt I."/>
            <person name="Ebersberger I."/>
        </authorList>
    </citation>
    <scope>NUCLEOTIDE SEQUENCE [LARGE SCALE GENOMIC DNA]</scope>
    <source>
        <strain evidence="1">A1-1</strain>
    </source>
</reference>
<evidence type="ECO:0000313" key="2">
    <source>
        <dbReference type="Proteomes" id="UP000324767"/>
    </source>
</evidence>
<proteinExistence type="predicted"/>
<dbReference type="OrthoDB" id="4467587at2759"/>
<gene>
    <name evidence="1" type="ORF">FRX48_03079</name>
</gene>
<comment type="caution">
    <text evidence="1">The sequence shown here is derived from an EMBL/GenBank/DDBJ whole genome shotgun (WGS) entry which is preliminary data.</text>
</comment>
<evidence type="ECO:0000313" key="1">
    <source>
        <dbReference type="EMBL" id="KAA6413333.1"/>
    </source>
</evidence>
<protein>
    <submittedName>
        <fullName evidence="1">Uncharacterized protein</fullName>
    </submittedName>
</protein>
<dbReference type="EMBL" id="VXIT01000004">
    <property type="protein sequence ID" value="KAA6413333.1"/>
    <property type="molecule type" value="Genomic_DNA"/>
</dbReference>
<organism evidence="1 2">
    <name type="scientific">Lasallia pustulata</name>
    <dbReference type="NCBI Taxonomy" id="136370"/>
    <lineage>
        <taxon>Eukaryota</taxon>
        <taxon>Fungi</taxon>
        <taxon>Dikarya</taxon>
        <taxon>Ascomycota</taxon>
        <taxon>Pezizomycotina</taxon>
        <taxon>Lecanoromycetes</taxon>
        <taxon>OSLEUM clade</taxon>
        <taxon>Umbilicariomycetidae</taxon>
        <taxon>Umbilicariales</taxon>
        <taxon>Umbilicariaceae</taxon>
        <taxon>Lasallia</taxon>
    </lineage>
</organism>